<dbReference type="InterPro" id="IPR011707">
    <property type="entry name" value="Cu-oxidase-like_N"/>
</dbReference>
<evidence type="ECO:0000313" key="6">
    <source>
        <dbReference type="Proteomes" id="UP000470246"/>
    </source>
</evidence>
<name>A0A7K3W1K3_9ACTN</name>
<dbReference type="Pfam" id="PF07732">
    <property type="entry name" value="Cu-oxidase_3"/>
    <property type="match status" value="1"/>
</dbReference>
<sequence>MDDPTLSRRDVLKVGALGAAALSLPFLPGPLAAKRAGELKEGELPRPYTTAFALPPDLTPTGSVTVGGRERPLYVIEQRQFQARILPRFQTTMWGYNGTFPGPTIRAVRGTPIVVRQINKLPQRHPILRHESTTSTHLHGAPSLPQYDGYANDLMRPGQYKDYLYDNMEEERTIWYHDHAVHHTTENVYSGLAGLYITRNAAEGQLPSGRYDVPLVISDAAFTKSGQLLFEDHSESGLAGDVILVNGKPWPVLRVERRQYRFRVLIASLGRGYKLQLSPAAPMTVVATDGGLVPEPQPVTTLTAGMAERYEIVIDFSRFRIGQRVELRNLGVDNAIDYDHTNKVMAFQVVAEASAPDPALALPPIAEPALPEKPLMQLTAADAVRTRRLRFERQGGEWTIDRKTWADVEASGFRDVLANPRPGDVELWELENNSGGWFHPIHLHLVDFKILDRDGRPPEPYERGPKDVVYLGENETVRIIARFGGAFPQPNGELVRRTGRYMIHCHNTSHEDHDMMSQFRVGADDPANDPLSDPPKPWPPAASGSSAASSSASPSPSASSSPAPSSSSSTSTPTGTATTTSPPATSAPPSPGS</sequence>
<evidence type="ECO:0000256" key="1">
    <source>
        <dbReference type="ARBA" id="ARBA00010609"/>
    </source>
</evidence>
<dbReference type="Proteomes" id="UP000470246">
    <property type="component" value="Unassembled WGS sequence"/>
</dbReference>
<evidence type="ECO:0000313" key="5">
    <source>
        <dbReference type="EMBL" id="NEK58756.1"/>
    </source>
</evidence>
<dbReference type="SUPFAM" id="SSF49503">
    <property type="entry name" value="Cupredoxins"/>
    <property type="match status" value="3"/>
</dbReference>
<gene>
    <name evidence="5" type="ORF">GCU56_12845</name>
</gene>
<keyword evidence="6" id="KW-1185">Reference proteome</keyword>
<comment type="similarity">
    <text evidence="1">Belongs to the multicopper oxidase family.</text>
</comment>
<dbReference type="EMBL" id="JAAGWF010000012">
    <property type="protein sequence ID" value="NEK58756.1"/>
    <property type="molecule type" value="Genomic_DNA"/>
</dbReference>
<comment type="caution">
    <text evidence="5">The sequence shown here is derived from an EMBL/GenBank/DDBJ whole genome shotgun (WGS) entry which is preliminary data.</text>
</comment>
<reference evidence="5 6" key="1">
    <citation type="submission" date="2020-02" db="EMBL/GenBank/DDBJ databases">
        <title>Geodermatophilus sabuli CPCC 205279 I12A-02694.</title>
        <authorList>
            <person name="Jiang Z."/>
        </authorList>
    </citation>
    <scope>NUCLEOTIDE SEQUENCE [LARGE SCALE GENOMIC DNA]</scope>
    <source>
        <strain evidence="5 6">I12A-02694</strain>
    </source>
</reference>
<protein>
    <submittedName>
        <fullName evidence="5">Multicopper oxidase family protein</fullName>
    </submittedName>
</protein>
<organism evidence="5 6">
    <name type="scientific">Geodermatophilus sabuli</name>
    <dbReference type="NCBI Taxonomy" id="1564158"/>
    <lineage>
        <taxon>Bacteria</taxon>
        <taxon>Bacillati</taxon>
        <taxon>Actinomycetota</taxon>
        <taxon>Actinomycetes</taxon>
        <taxon>Geodermatophilales</taxon>
        <taxon>Geodermatophilaceae</taxon>
        <taxon>Geodermatophilus</taxon>
    </lineage>
</organism>
<feature type="compositionally biased region" description="Low complexity" evidence="2">
    <location>
        <begin position="541"/>
        <end position="584"/>
    </location>
</feature>
<dbReference type="InterPro" id="IPR011706">
    <property type="entry name" value="Cu-oxidase_C"/>
</dbReference>
<dbReference type="PANTHER" id="PTHR48267:SF1">
    <property type="entry name" value="BILIRUBIN OXIDASE"/>
    <property type="match status" value="1"/>
</dbReference>
<proteinExistence type="inferred from homology"/>
<dbReference type="InterPro" id="IPR008972">
    <property type="entry name" value="Cupredoxin"/>
</dbReference>
<dbReference type="PANTHER" id="PTHR48267">
    <property type="entry name" value="CUPREDOXIN SUPERFAMILY PROTEIN"/>
    <property type="match status" value="1"/>
</dbReference>
<evidence type="ECO:0000259" key="4">
    <source>
        <dbReference type="Pfam" id="PF07732"/>
    </source>
</evidence>
<evidence type="ECO:0000259" key="3">
    <source>
        <dbReference type="Pfam" id="PF07731"/>
    </source>
</evidence>
<dbReference type="InterPro" id="IPR006311">
    <property type="entry name" value="TAT_signal"/>
</dbReference>
<accession>A0A7K3W1K3</accession>
<dbReference type="PROSITE" id="PS51318">
    <property type="entry name" value="TAT"/>
    <property type="match status" value="1"/>
</dbReference>
<evidence type="ECO:0000256" key="2">
    <source>
        <dbReference type="SAM" id="MobiDB-lite"/>
    </source>
</evidence>
<feature type="domain" description="Plastocyanin-like" evidence="3">
    <location>
        <begin position="416"/>
        <end position="523"/>
    </location>
</feature>
<feature type="region of interest" description="Disordered" evidence="2">
    <location>
        <begin position="520"/>
        <end position="593"/>
    </location>
</feature>
<dbReference type="CDD" id="cd13889">
    <property type="entry name" value="CuRO_3_BOD"/>
    <property type="match status" value="1"/>
</dbReference>
<dbReference type="Pfam" id="PF07731">
    <property type="entry name" value="Cu-oxidase_2"/>
    <property type="match status" value="1"/>
</dbReference>
<dbReference type="AlphaFoldDB" id="A0A7K3W1K3"/>
<dbReference type="InterPro" id="IPR045087">
    <property type="entry name" value="Cu-oxidase_fam"/>
</dbReference>
<feature type="domain" description="Plastocyanin-like" evidence="4">
    <location>
        <begin position="88"/>
        <end position="200"/>
    </location>
</feature>
<dbReference type="Gene3D" id="2.60.40.420">
    <property type="entry name" value="Cupredoxins - blue copper proteins"/>
    <property type="match status" value="3"/>
</dbReference>
<dbReference type="GO" id="GO:0016491">
    <property type="term" value="F:oxidoreductase activity"/>
    <property type="evidence" value="ECO:0007669"/>
    <property type="project" value="InterPro"/>
</dbReference>
<dbReference type="RefSeq" id="WP_163482131.1">
    <property type="nucleotide sequence ID" value="NZ_JAAGWF010000012.1"/>
</dbReference>
<dbReference type="GO" id="GO:0005507">
    <property type="term" value="F:copper ion binding"/>
    <property type="evidence" value="ECO:0007669"/>
    <property type="project" value="InterPro"/>
</dbReference>